<accession>A0A839DZW2</accession>
<dbReference type="PROSITE" id="PS50817">
    <property type="entry name" value="INTEIN_N_TER"/>
    <property type="match status" value="1"/>
</dbReference>
<evidence type="ECO:0000256" key="2">
    <source>
        <dbReference type="ARBA" id="ARBA00005080"/>
    </source>
</evidence>
<evidence type="ECO:0000256" key="7">
    <source>
        <dbReference type="ARBA" id="ARBA00023000"/>
    </source>
</evidence>
<dbReference type="AlphaFoldDB" id="A0A839DZW2"/>
<keyword evidence="8" id="KW-0547">Nucleotide-binding</keyword>
<evidence type="ECO:0000256" key="5">
    <source>
        <dbReference type="ARBA" id="ARBA00022801"/>
    </source>
</evidence>
<dbReference type="PANTHER" id="PTHR11109:SF7">
    <property type="entry name" value="GTP CYCLOHYDROLASE 1"/>
    <property type="match status" value="1"/>
</dbReference>
<keyword evidence="12" id="KW-1185">Reference proteome</keyword>
<keyword evidence="8" id="KW-0862">Zinc</keyword>
<evidence type="ECO:0000313" key="12">
    <source>
        <dbReference type="Proteomes" id="UP000569329"/>
    </source>
</evidence>
<dbReference type="GO" id="GO:0046654">
    <property type="term" value="P:tetrahydrofolate biosynthetic process"/>
    <property type="evidence" value="ECO:0007669"/>
    <property type="project" value="UniProtKB-UniRule"/>
</dbReference>
<comment type="caution">
    <text evidence="11">The sequence shown here is derived from an EMBL/GenBank/DDBJ whole genome shotgun (WGS) entry which is preliminary data.</text>
</comment>
<dbReference type="Pfam" id="PF01227">
    <property type="entry name" value="GTP_cyclohydroI"/>
    <property type="match status" value="2"/>
</dbReference>
<dbReference type="Gene3D" id="3.10.28.10">
    <property type="entry name" value="Homing endonucleases"/>
    <property type="match status" value="1"/>
</dbReference>
<evidence type="ECO:0000256" key="8">
    <source>
        <dbReference type="HAMAP-Rule" id="MF_00223"/>
    </source>
</evidence>
<dbReference type="Proteomes" id="UP000569329">
    <property type="component" value="Unassembled WGS sequence"/>
</dbReference>
<feature type="binding site" evidence="8">
    <location>
        <position position="423"/>
    </location>
    <ligand>
        <name>Zn(2+)</name>
        <dbReference type="ChEBI" id="CHEBI:29105"/>
    </ligand>
</feature>
<dbReference type="GO" id="GO:0005525">
    <property type="term" value="F:GTP binding"/>
    <property type="evidence" value="ECO:0007669"/>
    <property type="project" value="UniProtKB-KW"/>
</dbReference>
<comment type="pathway">
    <text evidence="2 8">Cofactor biosynthesis; 7,8-dihydroneopterin triphosphate biosynthesis; 7,8-dihydroneopterin triphosphate from GTP: step 1/1.</text>
</comment>
<comment type="subunit">
    <text evidence="8">Homopolymer.</text>
</comment>
<comment type="similarity">
    <text evidence="3 8">Belongs to the GTP cyclohydrolase I family.</text>
</comment>
<dbReference type="InterPro" id="IPR043133">
    <property type="entry name" value="GTP-CH-I_C/QueF"/>
</dbReference>
<keyword evidence="8" id="KW-0342">GTP-binding</keyword>
<feature type="domain" description="Hint" evidence="10">
    <location>
        <begin position="97"/>
        <end position="188"/>
    </location>
</feature>
<dbReference type="GO" id="GO:0006729">
    <property type="term" value="P:tetrahydrobiopterin biosynthetic process"/>
    <property type="evidence" value="ECO:0007669"/>
    <property type="project" value="TreeGrafter"/>
</dbReference>
<keyword evidence="6" id="KW-0068">Autocatalytic cleavage</keyword>
<dbReference type="PANTHER" id="PTHR11109">
    <property type="entry name" value="GTP CYCLOHYDROLASE I"/>
    <property type="match status" value="1"/>
</dbReference>
<feature type="region of interest" description="Disordered" evidence="9">
    <location>
        <begin position="1"/>
        <end position="24"/>
    </location>
</feature>
<dbReference type="GO" id="GO:0003934">
    <property type="term" value="F:GTP cyclohydrolase I activity"/>
    <property type="evidence" value="ECO:0007669"/>
    <property type="project" value="UniProtKB-UniRule"/>
</dbReference>
<dbReference type="CDD" id="cd00081">
    <property type="entry name" value="Hint"/>
    <property type="match status" value="1"/>
</dbReference>
<dbReference type="SUPFAM" id="SSF51294">
    <property type="entry name" value="Hedgehog/intein (Hint) domain"/>
    <property type="match status" value="1"/>
</dbReference>
<dbReference type="SUPFAM" id="SSF55620">
    <property type="entry name" value="Tetrahydrobiopterin biosynthesis enzymes-like"/>
    <property type="match status" value="2"/>
</dbReference>
<reference evidence="11 12" key="1">
    <citation type="submission" date="2020-07" db="EMBL/GenBank/DDBJ databases">
        <title>Sequencing the genomes of 1000 actinobacteria strains.</title>
        <authorList>
            <person name="Klenk H.-P."/>
        </authorList>
    </citation>
    <scope>NUCLEOTIDE SEQUENCE [LARGE SCALE GENOMIC DNA]</scope>
    <source>
        <strain evidence="11 12">DSM 45975</strain>
    </source>
</reference>
<dbReference type="EC" id="3.5.4.16" evidence="8"/>
<dbReference type="NCBIfam" id="NF006826">
    <property type="entry name" value="PRK09347.1-3"/>
    <property type="match status" value="1"/>
</dbReference>
<feature type="binding site" evidence="8">
    <location>
        <position position="426"/>
    </location>
    <ligand>
        <name>Zn(2+)</name>
        <dbReference type="ChEBI" id="CHEBI:29105"/>
    </ligand>
</feature>
<dbReference type="InterPro" id="IPR036844">
    <property type="entry name" value="Hint_dom_sf"/>
</dbReference>
<evidence type="ECO:0000313" key="11">
    <source>
        <dbReference type="EMBL" id="MBA8826563.1"/>
    </source>
</evidence>
<dbReference type="InterPro" id="IPR001474">
    <property type="entry name" value="GTP_CycHdrlase_I"/>
</dbReference>
<keyword evidence="7" id="KW-0651">Protein splicing</keyword>
<dbReference type="FunFam" id="3.30.1130.10:FF:000001">
    <property type="entry name" value="GTP cyclohydrolase 1"/>
    <property type="match status" value="1"/>
</dbReference>
<evidence type="ECO:0000256" key="1">
    <source>
        <dbReference type="ARBA" id="ARBA00001052"/>
    </source>
</evidence>
<dbReference type="GO" id="GO:0016539">
    <property type="term" value="P:intein-mediated protein splicing"/>
    <property type="evidence" value="ECO:0007669"/>
    <property type="project" value="InterPro"/>
</dbReference>
<dbReference type="GO" id="GO:0006730">
    <property type="term" value="P:one-carbon metabolic process"/>
    <property type="evidence" value="ECO:0007669"/>
    <property type="project" value="UniProtKB-UniRule"/>
</dbReference>
<dbReference type="InterPro" id="IPR043134">
    <property type="entry name" value="GTP-CH-I_N"/>
</dbReference>
<dbReference type="Gene3D" id="1.10.286.10">
    <property type="match status" value="1"/>
</dbReference>
<dbReference type="HAMAP" id="MF_00223">
    <property type="entry name" value="FolE"/>
    <property type="match status" value="1"/>
</dbReference>
<dbReference type="InterPro" id="IPR006141">
    <property type="entry name" value="Intein_N"/>
</dbReference>
<evidence type="ECO:0000259" key="10">
    <source>
        <dbReference type="SMART" id="SM00306"/>
    </source>
</evidence>
<sequence length="535" mass="59704">MTSSVEGSGADDDHSGHHTSGRPQFDHERAAAAIRELLLAAGEDPEREGLRETPARVARAYQELFAGLYTDPDEVLDRTFDESHEELVLVRDIPIYSQCVPSKQTVNLVDGVKQAREVTVGDRFWTLVNGEVDETEVVDVTSRKTRELVEVVTEKGTFQVTPDHPLATPEGWQEAKDVAGTFIEWTHPSKLRRQRWKPKIGYEFGYAIGALCADGTVGDRYVSFIVDERDSAKQFAYSVEKAFGVTANIESVERPSGSLDRQLPGFRVRVVSSYLADLMRQYVGGDPHHQRQQFPRVVLADEITFRGFLDGYVEGDGRRSKQGRGRTIASCNASFLQDFANVIGARFTPSVDKISRLWIADDWILRHGFPQESHQTDLIESDWVKVESVRTLEATGAEPYTVYSYTCDPHPTFLVDGHLTHNCEHHLLPFHGMAHVGYIPNEQGRVTGLSKLARLVDLYAKRPQVQERLTSQVADALVRRLEPRGVIVVVDAEHLCMGMRGVRKAGSTTTTSAVRGIFRSSASSRTEALSLIRGK</sequence>
<feature type="binding site" evidence="8">
    <location>
        <position position="496"/>
    </location>
    <ligand>
        <name>Zn(2+)</name>
        <dbReference type="ChEBI" id="CHEBI:29105"/>
    </ligand>
</feature>
<evidence type="ECO:0000256" key="9">
    <source>
        <dbReference type="SAM" id="MobiDB-lite"/>
    </source>
</evidence>
<keyword evidence="8" id="KW-0479">Metal-binding</keyword>
<dbReference type="InterPro" id="IPR020602">
    <property type="entry name" value="GTP_CycHdrlase_I_dom"/>
</dbReference>
<dbReference type="Gene3D" id="2.170.16.10">
    <property type="entry name" value="Hedgehog/Intein (Hint) domain"/>
    <property type="match status" value="1"/>
</dbReference>
<protein>
    <recommendedName>
        <fullName evidence="8">GTP cyclohydrolase 1</fullName>
        <ecNumber evidence="8">3.5.4.16</ecNumber>
    </recommendedName>
    <alternativeName>
        <fullName evidence="8">GTP cyclohydrolase I</fullName>
        <shortName evidence="8">GTP-CH-I</shortName>
    </alternativeName>
</protein>
<dbReference type="InterPro" id="IPR003587">
    <property type="entry name" value="Hint_dom_N"/>
</dbReference>
<comment type="catalytic activity">
    <reaction evidence="1 8">
        <text>GTP + H2O = 7,8-dihydroneopterin 3'-triphosphate + formate + H(+)</text>
        <dbReference type="Rhea" id="RHEA:17473"/>
        <dbReference type="ChEBI" id="CHEBI:15377"/>
        <dbReference type="ChEBI" id="CHEBI:15378"/>
        <dbReference type="ChEBI" id="CHEBI:15740"/>
        <dbReference type="ChEBI" id="CHEBI:37565"/>
        <dbReference type="ChEBI" id="CHEBI:58462"/>
        <dbReference type="EC" id="3.5.4.16"/>
    </reaction>
</comment>
<dbReference type="PROSITE" id="PS00860">
    <property type="entry name" value="GTP_CYCLOHYDROL_1_2"/>
    <property type="match status" value="1"/>
</dbReference>
<keyword evidence="4 8" id="KW-0554">One-carbon metabolism</keyword>
<keyword evidence="5 8" id="KW-0378">Hydrolase</keyword>
<dbReference type="GO" id="GO:0008270">
    <property type="term" value="F:zinc ion binding"/>
    <property type="evidence" value="ECO:0007669"/>
    <property type="project" value="UniProtKB-UniRule"/>
</dbReference>
<dbReference type="GO" id="GO:0005737">
    <property type="term" value="C:cytoplasm"/>
    <property type="evidence" value="ECO:0007669"/>
    <property type="project" value="TreeGrafter"/>
</dbReference>
<dbReference type="InterPro" id="IPR018234">
    <property type="entry name" value="GTP_CycHdrlase_I_CS"/>
</dbReference>
<evidence type="ECO:0000256" key="6">
    <source>
        <dbReference type="ARBA" id="ARBA00022813"/>
    </source>
</evidence>
<dbReference type="EMBL" id="JACGWZ010000006">
    <property type="protein sequence ID" value="MBA8826563.1"/>
    <property type="molecule type" value="Genomic_DNA"/>
</dbReference>
<proteinExistence type="inferred from homology"/>
<evidence type="ECO:0000256" key="4">
    <source>
        <dbReference type="ARBA" id="ARBA00022563"/>
    </source>
</evidence>
<organism evidence="11 12">
    <name type="scientific">Halosaccharopolyspora lacisalsi</name>
    <dbReference type="NCBI Taxonomy" id="1000566"/>
    <lineage>
        <taxon>Bacteria</taxon>
        <taxon>Bacillati</taxon>
        <taxon>Actinomycetota</taxon>
        <taxon>Actinomycetes</taxon>
        <taxon>Pseudonocardiales</taxon>
        <taxon>Pseudonocardiaceae</taxon>
        <taxon>Halosaccharopolyspora</taxon>
    </lineage>
</organism>
<dbReference type="FunFam" id="1.10.286.10:FF:000001">
    <property type="entry name" value="GTP cyclohydrolase 1"/>
    <property type="match status" value="1"/>
</dbReference>
<evidence type="ECO:0000256" key="3">
    <source>
        <dbReference type="ARBA" id="ARBA00008085"/>
    </source>
</evidence>
<gene>
    <name evidence="8" type="primary">folE</name>
    <name evidence="11" type="ORF">FHX42_003942</name>
</gene>
<name>A0A839DZW2_9PSEU</name>
<dbReference type="InterPro" id="IPR027434">
    <property type="entry name" value="Homing_endonucl"/>
</dbReference>
<dbReference type="SMART" id="SM00306">
    <property type="entry name" value="HintN"/>
    <property type="match status" value="1"/>
</dbReference>
<dbReference type="UniPathway" id="UPA00848">
    <property type="reaction ID" value="UER00151"/>
</dbReference>
<dbReference type="Gene3D" id="3.30.1130.10">
    <property type="match status" value="1"/>
</dbReference>